<sequence>MRETVTGQARRRRGRPVGGGRGSRASQVPSGGRYLWTPLFLAGLFLVTAVVIALDLTTGTAIRLYPLLIFLPAIVSGLGDVKQTIAASVWVVLVEVGTGAYLGAQVDDLLLAAGFTTIFGVVSVLGCRYRVRREEEVHRLRSAASALQRLIVRPLPLRTAEVAVDGLYHPIEEDALVGGDVYDVAVSRHGTRVLIADVQGKGLPAIGTALAVLGSFREAAYREDTLTGVVAALETTVVRQNVFAAMTGEPERLVTALVLDIAGDTEVEAINCGHIAPFVLHDGEAYQVDLGEPALPLGLASLTATPRRGTRFAFPLGATLLLCTDGVTEARDPRGAFYPLEERLRAWAPDPPAPLGRALGADLQEFTGGDVRDDVAVLTLRRMGPPSIPP</sequence>
<evidence type="ECO:0000259" key="4">
    <source>
        <dbReference type="SMART" id="SM00331"/>
    </source>
</evidence>
<dbReference type="PANTHER" id="PTHR43156:SF2">
    <property type="entry name" value="STAGE II SPORULATION PROTEIN E"/>
    <property type="match status" value="1"/>
</dbReference>
<evidence type="ECO:0000313" key="6">
    <source>
        <dbReference type="Proteomes" id="UP001589568"/>
    </source>
</evidence>
<reference evidence="5 6" key="1">
    <citation type="submission" date="2024-09" db="EMBL/GenBank/DDBJ databases">
        <authorList>
            <person name="Sun Q."/>
            <person name="Mori K."/>
        </authorList>
    </citation>
    <scope>NUCLEOTIDE SEQUENCE [LARGE SCALE GENOMIC DNA]</scope>
    <source>
        <strain evidence="5 6">JCM 3324</strain>
    </source>
</reference>
<feature type="region of interest" description="Disordered" evidence="2">
    <location>
        <begin position="1"/>
        <end position="28"/>
    </location>
</feature>
<dbReference type="EMBL" id="JBHMCF010000036">
    <property type="protein sequence ID" value="MFB9473927.1"/>
    <property type="molecule type" value="Genomic_DNA"/>
</dbReference>
<feature type="transmembrane region" description="Helical" evidence="3">
    <location>
        <begin position="85"/>
        <end position="104"/>
    </location>
</feature>
<feature type="transmembrane region" description="Helical" evidence="3">
    <location>
        <begin position="60"/>
        <end position="78"/>
    </location>
</feature>
<dbReference type="PANTHER" id="PTHR43156">
    <property type="entry name" value="STAGE II SPORULATION PROTEIN E-RELATED"/>
    <property type="match status" value="1"/>
</dbReference>
<dbReference type="InterPro" id="IPR001932">
    <property type="entry name" value="PPM-type_phosphatase-like_dom"/>
</dbReference>
<keyword evidence="1 5" id="KW-0378">Hydrolase</keyword>
<dbReference type="Pfam" id="PF07228">
    <property type="entry name" value="SpoIIE"/>
    <property type="match status" value="1"/>
</dbReference>
<gene>
    <name evidence="5" type="ORF">ACFFR3_30895</name>
</gene>
<evidence type="ECO:0000313" key="5">
    <source>
        <dbReference type="EMBL" id="MFB9473927.1"/>
    </source>
</evidence>
<evidence type="ECO:0000256" key="3">
    <source>
        <dbReference type="SAM" id="Phobius"/>
    </source>
</evidence>
<dbReference type="SMART" id="SM00331">
    <property type="entry name" value="PP2C_SIG"/>
    <property type="match status" value="1"/>
</dbReference>
<dbReference type="Proteomes" id="UP001589568">
    <property type="component" value="Unassembled WGS sequence"/>
</dbReference>
<keyword evidence="3" id="KW-0812">Transmembrane</keyword>
<feature type="transmembrane region" description="Helical" evidence="3">
    <location>
        <begin position="110"/>
        <end position="131"/>
    </location>
</feature>
<keyword evidence="3" id="KW-0472">Membrane</keyword>
<dbReference type="InterPro" id="IPR036457">
    <property type="entry name" value="PPM-type-like_dom_sf"/>
</dbReference>
<keyword evidence="6" id="KW-1185">Reference proteome</keyword>
<accession>A0ABV5NUM7</accession>
<keyword evidence="3" id="KW-1133">Transmembrane helix</keyword>
<feature type="domain" description="PPM-type phosphatase" evidence="4">
    <location>
        <begin position="162"/>
        <end position="382"/>
    </location>
</feature>
<proteinExistence type="predicted"/>
<dbReference type="GO" id="GO:0004722">
    <property type="term" value="F:protein serine/threonine phosphatase activity"/>
    <property type="evidence" value="ECO:0007669"/>
    <property type="project" value="UniProtKB-EC"/>
</dbReference>
<organism evidence="5 6">
    <name type="scientific">Nonomuraea salmonea</name>
    <dbReference type="NCBI Taxonomy" id="46181"/>
    <lineage>
        <taxon>Bacteria</taxon>
        <taxon>Bacillati</taxon>
        <taxon>Actinomycetota</taxon>
        <taxon>Actinomycetes</taxon>
        <taxon>Streptosporangiales</taxon>
        <taxon>Streptosporangiaceae</taxon>
        <taxon>Nonomuraea</taxon>
    </lineage>
</organism>
<comment type="caution">
    <text evidence="5">The sequence shown here is derived from an EMBL/GenBank/DDBJ whole genome shotgun (WGS) entry which is preliminary data.</text>
</comment>
<evidence type="ECO:0000256" key="1">
    <source>
        <dbReference type="ARBA" id="ARBA00022801"/>
    </source>
</evidence>
<dbReference type="RefSeq" id="WP_345386038.1">
    <property type="nucleotide sequence ID" value="NZ_BAAAXS010000001.1"/>
</dbReference>
<evidence type="ECO:0000256" key="2">
    <source>
        <dbReference type="SAM" id="MobiDB-lite"/>
    </source>
</evidence>
<dbReference type="InterPro" id="IPR052016">
    <property type="entry name" value="Bact_Sigma-Reg"/>
</dbReference>
<feature type="transmembrane region" description="Helical" evidence="3">
    <location>
        <begin position="34"/>
        <end position="54"/>
    </location>
</feature>
<protein>
    <submittedName>
        <fullName evidence="5">PP2C family protein-serine/threonine phosphatase</fullName>
        <ecNumber evidence="5">3.1.3.16</ecNumber>
    </submittedName>
</protein>
<name>A0ABV5NUM7_9ACTN</name>
<dbReference type="Gene3D" id="3.60.40.10">
    <property type="entry name" value="PPM-type phosphatase domain"/>
    <property type="match status" value="1"/>
</dbReference>
<dbReference type="EC" id="3.1.3.16" evidence="5"/>
<dbReference type="SUPFAM" id="SSF81606">
    <property type="entry name" value="PP2C-like"/>
    <property type="match status" value="1"/>
</dbReference>